<dbReference type="Gene3D" id="3.40.50.300">
    <property type="entry name" value="P-loop containing nucleotide triphosphate hydrolases"/>
    <property type="match status" value="2"/>
</dbReference>
<dbReference type="InterPro" id="IPR044726">
    <property type="entry name" value="ABCC_6TM_D2"/>
</dbReference>
<evidence type="ECO:0000313" key="13">
    <source>
        <dbReference type="EMBL" id="EDK42484.1"/>
    </source>
</evidence>
<evidence type="ECO:0000256" key="5">
    <source>
        <dbReference type="ARBA" id="ARBA00022741"/>
    </source>
</evidence>
<dbReference type="InParanoid" id="A5DTH6"/>
<dbReference type="CDD" id="cd18579">
    <property type="entry name" value="ABC_6TM_ABCC_D1"/>
    <property type="match status" value="1"/>
</dbReference>
<keyword evidence="7 10" id="KW-1133">Transmembrane helix</keyword>
<dbReference type="GO" id="GO:0000329">
    <property type="term" value="C:fungal-type vacuole membrane"/>
    <property type="evidence" value="ECO:0007669"/>
    <property type="project" value="UniProtKB-ARBA"/>
</dbReference>
<dbReference type="InterPro" id="IPR003439">
    <property type="entry name" value="ABC_transporter-like_ATP-bd"/>
</dbReference>
<dbReference type="InterPro" id="IPR036640">
    <property type="entry name" value="ABC1_TM_sf"/>
</dbReference>
<accession>A5DTH6</accession>
<keyword evidence="4" id="KW-0677">Repeat</keyword>
<dbReference type="InterPro" id="IPR044746">
    <property type="entry name" value="ABCC_6TM_D1"/>
</dbReference>
<dbReference type="FunFam" id="3.40.50.300:FF:000565">
    <property type="entry name" value="ABC bile acid transporter"/>
    <property type="match status" value="1"/>
</dbReference>
<sequence length="1661" mass="186678">MQVLQDISGFAFTKVNSFGANIMWAVFSSVSLLHHFKYDVLNHTQDSIDATSISIPKKLPPFLYSPHGNALNPKWVRLVGEVINYIFLTFSMIQSIQLLAKRKKANSSNEVHTKTTWVQIATCFLVLDQLVLDIILYAFTKKEFMLSSIAVTITVGFLQIYQYRTSPIALASGILYWITTFVVFFVIIVQDISSKHKIIATTSVELGIETIVMLNSLILFVLNAFYYKPGFEIENRGGYSDDGNNIADNDYKSNKQKEVDVISYFTFRFIQPVIDKVYKTDDLSMAELPDVLGNLKCDNSTLALKKNWEYELNVKNHLFAKIWLIVTRKKYANTPSLFSSIYKTNISYIWGNLLFSFANIALTFAQPFILKELIEFFAKYLSTDSQNHPPIIVGYFWAVLMFIVATVDFIVYNQAIILQNNLAYAIRSSLTVLIYEKALKLSPASKKKKPTGDIINSLSVDIGRINGFTMSLGEYASSPIKLVICLVALYRFFGFASFFGLGAALISVPLITLVNTTVMSSYKQLMKDKDDRTSLIKEIVNLAKSIKLYSWETPMLKRLNHIRNDRELQNMKKIGVVVALAQFLWSCVPFIISCACFAGVTWLYGLPLTPEIVFPALTLFGLLMEPMMFIPHFIINVLEVAVSLGRLTELLTLEEISPNQNGKIQRRDVSNGGKYSVLIKNADFVWDDNNTKEEYKDEETEVQQQDNENGENFALKNVNFYAIRGKLTCIVGRVGSGKSTLLDAILGDVPIKTESRYSDDPNSSSSLPLIETFGNIAYCPQAPWILNGTIKDNILFGHKYDSEFYRKTIVACQLVADFQSLELGDKTLVGEKGISLSGGQKARISLARAVYARADIYLLDDVLSAVDAHVGKALMREVLSPQGIIGNRTKILATNSVPVLHMASDIFLLSNGSIIEHGDYDSVVKNNGELAKLVEEFGKKAGNNNESDTKSDLQIEAEESWSQRHDVVDEAQAEHNLLEIADTPLEPSGPGVRSLRRASVTSFDHVYDDDDVDEDEDNEIFANTDIDNDAGQPQGQRQGANVSKSVRKTPLDEEEREKGAVPLKTFVRYAKECNYKLFLVFVVCILANSVLNVLESYILKYWSNLNKENNATVAPGFYLGLYFATGAMAGVVIYIGYYILWSYCIIKGAAYFHNEMAKAILRSPMSFIETTPVGRILNRFTQDIDKTDMMLPFTMIQFIQTFISAIVTFLVIVLTLPMMLVIIVLFSVVYNYYRVRYIPTSRELKRLQSTANSPVLAIIQETLAGVDTIKAFQQKERFIHKCKKYIDERTLVNIVSVDVDRWLSMRLQSISSLILFATALFAVWTLNTKNPIDAALLGFLMTFALNVAYMLSGLIRSWGMVQANGVALERIIEYCDLPSEGAMIIEGKRPNAEWPAQGVVEFKDYSTAYREYLTPVLKQINLKIEAKEKVGIVGRTGAGKSSLTLALFRIIEATGGYIEIDGVNVNEIGLYDLRHHLTIIPQEAHTFRASVRENLDPFGEYTDEKLWKVLELAHLKEHVESMETDPTKDEKEKSEDPDELPKKRGLDAHIEEGGANLSAGQKQLLCLARALLNETSKILVLDEATAAVDFQTDKIIQETIREQFKDKTILTIAHRIDTIMDSDKILVLDKGEVAEFDTPQNLLKDKQSIFYSLASEGGYLK</sequence>
<feature type="transmembrane region" description="Helical" evidence="10">
    <location>
        <begin position="1332"/>
        <end position="1351"/>
    </location>
</feature>
<feature type="domain" description="ABC transporter" evidence="11">
    <location>
        <begin position="695"/>
        <end position="936"/>
    </location>
</feature>
<dbReference type="FunFam" id="1.20.1560.10:FF:000013">
    <property type="entry name" value="ABC transporter C family member 2"/>
    <property type="match status" value="1"/>
</dbReference>
<dbReference type="GO" id="GO:0005524">
    <property type="term" value="F:ATP binding"/>
    <property type="evidence" value="ECO:0007669"/>
    <property type="project" value="UniProtKB-KW"/>
</dbReference>
<dbReference type="CDD" id="cd03250">
    <property type="entry name" value="ABCC_MRP_domain1"/>
    <property type="match status" value="1"/>
</dbReference>
<keyword evidence="2" id="KW-0813">Transport</keyword>
<dbReference type="Pfam" id="PF00664">
    <property type="entry name" value="ABC_membrane"/>
    <property type="match status" value="2"/>
</dbReference>
<gene>
    <name evidence="13" type="ORF">LELG_00662</name>
</gene>
<feature type="region of interest" description="Disordered" evidence="9">
    <location>
        <begin position="1520"/>
        <end position="1542"/>
    </location>
</feature>
<proteinExistence type="predicted"/>
<dbReference type="GO" id="GO:0140359">
    <property type="term" value="F:ABC-type transporter activity"/>
    <property type="evidence" value="ECO:0007669"/>
    <property type="project" value="InterPro"/>
</dbReference>
<feature type="transmembrane region" description="Helical" evidence="10">
    <location>
        <begin position="208"/>
        <end position="227"/>
    </location>
</feature>
<dbReference type="FunFam" id="3.40.50.300:FF:000997">
    <property type="entry name" value="Multidrug resistance-associated protein 1"/>
    <property type="match status" value="1"/>
</dbReference>
<feature type="transmembrane region" description="Helical" evidence="10">
    <location>
        <begin position="472"/>
        <end position="493"/>
    </location>
</feature>
<dbReference type="OMA" id="MNNYSAR"/>
<keyword evidence="3 10" id="KW-0812">Transmembrane</keyword>
<dbReference type="OrthoDB" id="6500128at2759"/>
<dbReference type="InterPro" id="IPR017871">
    <property type="entry name" value="ABC_transporter-like_CS"/>
</dbReference>
<evidence type="ECO:0000256" key="6">
    <source>
        <dbReference type="ARBA" id="ARBA00022840"/>
    </source>
</evidence>
<evidence type="ECO:0000313" key="14">
    <source>
        <dbReference type="Proteomes" id="UP000001996"/>
    </source>
</evidence>
<feature type="transmembrane region" description="Helical" evidence="10">
    <location>
        <begin position="390"/>
        <end position="412"/>
    </location>
</feature>
<feature type="region of interest" description="Disordered" evidence="9">
    <location>
        <begin position="1024"/>
        <end position="1054"/>
    </location>
</feature>
<dbReference type="STRING" id="379508.A5DTH6"/>
<evidence type="ECO:0000256" key="4">
    <source>
        <dbReference type="ARBA" id="ARBA00022737"/>
    </source>
</evidence>
<dbReference type="Gene3D" id="1.20.1560.10">
    <property type="entry name" value="ABC transporter type 1, transmembrane domain"/>
    <property type="match status" value="2"/>
</dbReference>
<dbReference type="InterPro" id="IPR050173">
    <property type="entry name" value="ABC_transporter_C-like"/>
</dbReference>
<feature type="transmembrane region" description="Helical" evidence="10">
    <location>
        <begin position="168"/>
        <end position="188"/>
    </location>
</feature>
<feature type="compositionally biased region" description="Polar residues" evidence="9">
    <location>
        <begin position="1031"/>
        <end position="1044"/>
    </location>
</feature>
<keyword evidence="8 10" id="KW-0472">Membrane</keyword>
<dbReference type="Proteomes" id="UP000001996">
    <property type="component" value="Unassembled WGS sequence"/>
</dbReference>
<dbReference type="SUPFAM" id="SSF90123">
    <property type="entry name" value="ABC transporter transmembrane region"/>
    <property type="match status" value="2"/>
</dbReference>
<dbReference type="SMART" id="SM00382">
    <property type="entry name" value="AAA"/>
    <property type="match status" value="2"/>
</dbReference>
<feature type="transmembrane region" description="Helical" evidence="10">
    <location>
        <begin position="1119"/>
        <end position="1140"/>
    </location>
</feature>
<dbReference type="GeneID" id="5234722"/>
<keyword evidence="5" id="KW-0547">Nucleotide-binding</keyword>
<dbReference type="eggNOG" id="KOG0054">
    <property type="taxonomic scope" value="Eukaryota"/>
</dbReference>
<evidence type="ECO:0000259" key="11">
    <source>
        <dbReference type="PROSITE" id="PS50893"/>
    </source>
</evidence>
<keyword evidence="14" id="KW-1185">Reference proteome</keyword>
<reference evidence="13 14" key="1">
    <citation type="journal article" date="2009" name="Nature">
        <title>Evolution of pathogenicity and sexual reproduction in eight Candida genomes.</title>
        <authorList>
            <person name="Butler G."/>
            <person name="Rasmussen M.D."/>
            <person name="Lin M.F."/>
            <person name="Santos M.A."/>
            <person name="Sakthikumar S."/>
            <person name="Munro C.A."/>
            <person name="Rheinbay E."/>
            <person name="Grabherr M."/>
            <person name="Forche A."/>
            <person name="Reedy J.L."/>
            <person name="Agrafioti I."/>
            <person name="Arnaud M.B."/>
            <person name="Bates S."/>
            <person name="Brown A.J."/>
            <person name="Brunke S."/>
            <person name="Costanzo M.C."/>
            <person name="Fitzpatrick D.A."/>
            <person name="de Groot P.W."/>
            <person name="Harris D."/>
            <person name="Hoyer L.L."/>
            <person name="Hube B."/>
            <person name="Klis F.M."/>
            <person name="Kodira C."/>
            <person name="Lennard N."/>
            <person name="Logue M.E."/>
            <person name="Martin R."/>
            <person name="Neiman A.M."/>
            <person name="Nikolaou E."/>
            <person name="Quail M.A."/>
            <person name="Quinn J."/>
            <person name="Santos M.C."/>
            <person name="Schmitzberger F.F."/>
            <person name="Sherlock G."/>
            <person name="Shah P."/>
            <person name="Silverstein K.A."/>
            <person name="Skrzypek M.S."/>
            <person name="Soll D."/>
            <person name="Staggs R."/>
            <person name="Stansfield I."/>
            <person name="Stumpf M.P."/>
            <person name="Sudbery P.E."/>
            <person name="Srikantha T."/>
            <person name="Zeng Q."/>
            <person name="Berman J."/>
            <person name="Berriman M."/>
            <person name="Heitman J."/>
            <person name="Gow N.A."/>
            <person name="Lorenz M.C."/>
            <person name="Birren B.W."/>
            <person name="Kellis M."/>
            <person name="Cuomo C.A."/>
        </authorList>
    </citation>
    <scope>NUCLEOTIDE SEQUENCE [LARGE SCALE GENOMIC DNA]</scope>
    <source>
        <strain evidence="14">ATCC 11503 / BCRC 21390 / CBS 2605 / JCM 1781 / NBRC 1676 / NRRL YB-4239</strain>
    </source>
</reference>
<evidence type="ECO:0000256" key="3">
    <source>
        <dbReference type="ARBA" id="ARBA00022692"/>
    </source>
</evidence>
<feature type="domain" description="ABC transporter" evidence="11">
    <location>
        <begin position="1400"/>
        <end position="1655"/>
    </location>
</feature>
<dbReference type="GO" id="GO:0016887">
    <property type="term" value="F:ATP hydrolysis activity"/>
    <property type="evidence" value="ECO:0007669"/>
    <property type="project" value="InterPro"/>
</dbReference>
<feature type="transmembrane region" description="Helical" evidence="10">
    <location>
        <begin position="348"/>
        <end position="370"/>
    </location>
</feature>
<dbReference type="InterPro" id="IPR011527">
    <property type="entry name" value="ABC1_TM_dom"/>
</dbReference>
<dbReference type="PROSITE" id="PS50893">
    <property type="entry name" value="ABC_TRANSPORTER_2"/>
    <property type="match status" value="2"/>
</dbReference>
<dbReference type="VEuPathDB" id="FungiDB:LELG_00662"/>
<feature type="transmembrane region" description="Helical" evidence="10">
    <location>
        <begin position="1077"/>
        <end position="1099"/>
    </location>
</feature>
<dbReference type="HOGENOM" id="CLU_000604_27_1_1"/>
<dbReference type="EMBL" id="CH981524">
    <property type="protein sequence ID" value="EDK42484.1"/>
    <property type="molecule type" value="Genomic_DNA"/>
</dbReference>
<feature type="transmembrane region" description="Helical" evidence="10">
    <location>
        <begin position="120"/>
        <end position="138"/>
    </location>
</feature>
<keyword evidence="6" id="KW-0067">ATP-binding</keyword>
<evidence type="ECO:0000259" key="12">
    <source>
        <dbReference type="PROSITE" id="PS50929"/>
    </source>
</evidence>
<dbReference type="PROSITE" id="PS00211">
    <property type="entry name" value="ABC_TRANSPORTER_1"/>
    <property type="match status" value="2"/>
</dbReference>
<feature type="transmembrane region" description="Helical" evidence="10">
    <location>
        <begin position="612"/>
        <end position="638"/>
    </location>
</feature>
<feature type="transmembrane region" description="Helical" evidence="10">
    <location>
        <begin position="82"/>
        <end position="100"/>
    </location>
</feature>
<name>A5DTH6_LODEL</name>
<evidence type="ECO:0000256" key="1">
    <source>
        <dbReference type="ARBA" id="ARBA00004128"/>
    </source>
</evidence>
<protein>
    <submittedName>
        <fullName evidence="13">Uncharacterized protein</fullName>
    </submittedName>
</protein>
<evidence type="ECO:0000256" key="10">
    <source>
        <dbReference type="SAM" id="Phobius"/>
    </source>
</evidence>
<dbReference type="SUPFAM" id="SSF52540">
    <property type="entry name" value="P-loop containing nucleoside triphosphate hydrolases"/>
    <property type="match status" value="2"/>
</dbReference>
<feature type="transmembrane region" description="Helical" evidence="10">
    <location>
        <begin position="499"/>
        <end position="522"/>
    </location>
</feature>
<feature type="transmembrane region" description="Helical" evidence="10">
    <location>
        <begin position="574"/>
        <end position="600"/>
    </location>
</feature>
<evidence type="ECO:0000256" key="8">
    <source>
        <dbReference type="ARBA" id="ARBA00023136"/>
    </source>
</evidence>
<dbReference type="PANTHER" id="PTHR24223">
    <property type="entry name" value="ATP-BINDING CASSETTE SUB-FAMILY C"/>
    <property type="match status" value="1"/>
</dbReference>
<dbReference type="PROSITE" id="PS50929">
    <property type="entry name" value="ABC_TM1F"/>
    <property type="match status" value="2"/>
</dbReference>
<feature type="transmembrane region" description="Helical" evidence="10">
    <location>
        <begin position="144"/>
        <end position="161"/>
    </location>
</feature>
<feature type="transmembrane region" description="Helical" evidence="10">
    <location>
        <begin position="1310"/>
        <end position="1326"/>
    </location>
</feature>
<feature type="domain" description="ABC transmembrane type-1" evidence="12">
    <location>
        <begin position="353"/>
        <end position="639"/>
    </location>
</feature>
<organism evidence="13 14">
    <name type="scientific">Lodderomyces elongisporus (strain ATCC 11503 / CBS 2605 / JCM 1781 / NBRC 1676 / NRRL YB-4239)</name>
    <name type="common">Yeast</name>
    <name type="synonym">Saccharomyces elongisporus</name>
    <dbReference type="NCBI Taxonomy" id="379508"/>
    <lineage>
        <taxon>Eukaryota</taxon>
        <taxon>Fungi</taxon>
        <taxon>Dikarya</taxon>
        <taxon>Ascomycota</taxon>
        <taxon>Saccharomycotina</taxon>
        <taxon>Pichiomycetes</taxon>
        <taxon>Debaryomycetaceae</taxon>
        <taxon>Candida/Lodderomyces clade</taxon>
        <taxon>Lodderomyces</taxon>
    </lineage>
</organism>
<evidence type="ECO:0000256" key="7">
    <source>
        <dbReference type="ARBA" id="ARBA00022989"/>
    </source>
</evidence>
<dbReference type="Pfam" id="PF00005">
    <property type="entry name" value="ABC_tran"/>
    <property type="match status" value="2"/>
</dbReference>
<evidence type="ECO:0000256" key="2">
    <source>
        <dbReference type="ARBA" id="ARBA00022448"/>
    </source>
</evidence>
<evidence type="ECO:0000256" key="9">
    <source>
        <dbReference type="SAM" id="MobiDB-lite"/>
    </source>
</evidence>
<dbReference type="InterPro" id="IPR027417">
    <property type="entry name" value="P-loop_NTPase"/>
</dbReference>
<dbReference type="PANTHER" id="PTHR24223:SF443">
    <property type="entry name" value="MULTIDRUG-RESISTANCE LIKE PROTEIN 1, ISOFORM I"/>
    <property type="match status" value="1"/>
</dbReference>
<feature type="domain" description="ABC transmembrane type-1" evidence="12">
    <location>
        <begin position="1079"/>
        <end position="1363"/>
    </location>
</feature>
<dbReference type="KEGG" id="lel:PVL30_000639"/>
<dbReference type="CDD" id="cd18580">
    <property type="entry name" value="ABC_6TM_ABCC_D2"/>
    <property type="match status" value="1"/>
</dbReference>
<dbReference type="InterPro" id="IPR003593">
    <property type="entry name" value="AAA+_ATPase"/>
</dbReference>
<comment type="subcellular location">
    <subcellularLocation>
        <location evidence="1">Vacuole membrane</location>
        <topology evidence="1">Multi-pass membrane protein</topology>
    </subcellularLocation>
</comment>
<dbReference type="CDD" id="cd03244">
    <property type="entry name" value="ABCC_MRP_domain2"/>
    <property type="match status" value="1"/>
</dbReference>